<name>A0A6G4Z306_STAAU</name>
<comment type="caution">
    <text evidence="5">The sequence shown here is derived from an EMBL/GenBank/DDBJ whole genome shotgun (WGS) entry which is preliminary data.</text>
</comment>
<dbReference type="GO" id="GO:0006508">
    <property type="term" value="P:proteolysis"/>
    <property type="evidence" value="ECO:0007669"/>
    <property type="project" value="UniProtKB-KW"/>
</dbReference>
<dbReference type="InterPro" id="IPR005754">
    <property type="entry name" value="Sortase"/>
</dbReference>
<accession>A0A6G4Z306</accession>
<evidence type="ECO:0000256" key="2">
    <source>
        <dbReference type="ARBA" id="ARBA00022801"/>
    </source>
</evidence>
<dbReference type="NCBIfam" id="TIGR01076">
    <property type="entry name" value="sortase_fam"/>
    <property type="match status" value="1"/>
</dbReference>
<proteinExistence type="predicted"/>
<dbReference type="EMBL" id="JAALQE010000003">
    <property type="protein sequence ID" value="NGS69966.1"/>
    <property type="molecule type" value="Genomic_DNA"/>
</dbReference>
<dbReference type="Pfam" id="PF04203">
    <property type="entry name" value="Sortase"/>
    <property type="match status" value="1"/>
</dbReference>
<organism evidence="5">
    <name type="scientific">Staphylococcus aureus</name>
    <dbReference type="NCBI Taxonomy" id="1280"/>
    <lineage>
        <taxon>Bacteria</taxon>
        <taxon>Bacillati</taxon>
        <taxon>Bacillota</taxon>
        <taxon>Bacilli</taxon>
        <taxon>Bacillales</taxon>
        <taxon>Staphylococcaceae</taxon>
        <taxon>Staphylococcus</taxon>
    </lineage>
</organism>
<reference evidence="5" key="1">
    <citation type="submission" date="2020-02" db="EMBL/GenBank/DDBJ databases">
        <title>Detection of Heterogeneous Vancomycin Intermediate Resistance in Methicillin Resistant Staphylococcus aureus Isolates from Latin-America.</title>
        <authorList>
            <person name="Castro-Cardozo B."/>
            <person name="Berrio M."/>
            <person name="Vargas M.L."/>
            <person name="Carvajal L.P."/>
            <person name="Millan L.V."/>
            <person name="Rios R."/>
            <person name="Hernandez A."/>
            <person name="Rincon S.L."/>
            <person name="Cubides P."/>
            <person name="Forero E."/>
            <person name="Dinh A."/>
            <person name="Seas C."/>
            <person name="Munita J.M."/>
            <person name="Arias C.A."/>
            <person name="Reyes J."/>
            <person name="Diaz L."/>
        </authorList>
    </citation>
    <scope>NUCLEOTIDE SEQUENCE</scope>
    <source>
        <strain evidence="5">UG797</strain>
    </source>
</reference>
<gene>
    <name evidence="5" type="ORF">G6Y33_03870</name>
</gene>
<evidence type="ECO:0000256" key="3">
    <source>
        <dbReference type="ARBA" id="ARBA00022807"/>
    </source>
</evidence>
<dbReference type="InterPro" id="IPR042007">
    <property type="entry name" value="Sortase_A"/>
</dbReference>
<dbReference type="GO" id="GO:0008234">
    <property type="term" value="F:cysteine-type peptidase activity"/>
    <property type="evidence" value="ECO:0007669"/>
    <property type="project" value="UniProtKB-KW"/>
</dbReference>
<feature type="active site" description="Proton donor/acceptor" evidence="4">
    <location>
        <position position="120"/>
    </location>
</feature>
<dbReference type="RefSeq" id="WP_000759367.1">
    <property type="nucleotide sequence ID" value="NZ_CP035791.1"/>
</dbReference>
<sequence length="231" mass="26614">MKKWTNRLMTIAGVVLILVAAYLFAKPHIDNYLHDKDKDEKIEQYDKNVKEQASKDNKQQAKPQIPKDKSKVAGYIEIPDADIKEPVYPGPATPEQLNRGVSFAEENESLDDQNISIAGHTFIDRPNYQFTNLKAAKKGSMVYFKVGNETRKYKMTSIRDVKPTDVEVLDEQKGKDKQLTLITCDDYNEKTGVWEKRKIFVATEVKKSITLMDEYIEWKTVLIARLFFCLV</sequence>
<evidence type="ECO:0000256" key="1">
    <source>
        <dbReference type="ARBA" id="ARBA00022670"/>
    </source>
</evidence>
<keyword evidence="2" id="KW-0378">Hydrolase</keyword>
<evidence type="ECO:0000256" key="4">
    <source>
        <dbReference type="PIRSR" id="PIRSR605754-1"/>
    </source>
</evidence>
<keyword evidence="3" id="KW-0788">Thiol protease</keyword>
<evidence type="ECO:0000313" key="5">
    <source>
        <dbReference type="EMBL" id="NGS69966.1"/>
    </source>
</evidence>
<dbReference type="SUPFAM" id="SSF63817">
    <property type="entry name" value="Sortase"/>
    <property type="match status" value="1"/>
</dbReference>
<dbReference type="Gene3D" id="2.40.260.10">
    <property type="entry name" value="Sortase"/>
    <property type="match status" value="1"/>
</dbReference>
<dbReference type="AlphaFoldDB" id="A0A6G4Z306"/>
<dbReference type="InterPro" id="IPR023365">
    <property type="entry name" value="Sortase_dom-sf"/>
</dbReference>
<keyword evidence="1" id="KW-0645">Protease</keyword>
<dbReference type="CDD" id="cd06165">
    <property type="entry name" value="Sortase_A"/>
    <property type="match status" value="1"/>
</dbReference>
<feature type="active site" description="Acyl-thioester intermediate" evidence="4">
    <location>
        <position position="184"/>
    </location>
</feature>
<protein>
    <submittedName>
        <fullName evidence="5">Class A sortase SrtA</fullName>
    </submittedName>
</protein>